<evidence type="ECO:0000256" key="7">
    <source>
        <dbReference type="SAM" id="Phobius"/>
    </source>
</evidence>
<dbReference type="InterPro" id="IPR036259">
    <property type="entry name" value="MFS_trans_sf"/>
</dbReference>
<dbReference type="PANTHER" id="PTHR48020">
    <property type="entry name" value="PROTON MYO-INOSITOL COTRANSPORTER"/>
    <property type="match status" value="1"/>
</dbReference>
<dbReference type="SUPFAM" id="SSF103473">
    <property type="entry name" value="MFS general substrate transporter"/>
    <property type="match status" value="1"/>
</dbReference>
<dbReference type="PROSITE" id="PS00216">
    <property type="entry name" value="SUGAR_TRANSPORT_1"/>
    <property type="match status" value="1"/>
</dbReference>
<dbReference type="OrthoDB" id="6339427at2759"/>
<gene>
    <name evidence="8" type="ORF">SPHA_79886</name>
</gene>
<proteinExistence type="inferred from homology"/>
<comment type="similarity">
    <text evidence="2">Belongs to the major facilitator superfamily. Sugar transporter (TC 2.A.1.1) family.</text>
</comment>
<comment type="subcellular location">
    <subcellularLocation>
        <location evidence="1">Membrane</location>
        <topology evidence="1">Multi-pass membrane protein</topology>
    </subcellularLocation>
</comment>
<accession>A0A812ET54</accession>
<keyword evidence="9" id="KW-1185">Reference proteome</keyword>
<evidence type="ECO:0000256" key="4">
    <source>
        <dbReference type="ARBA" id="ARBA00022692"/>
    </source>
</evidence>
<evidence type="ECO:0000256" key="2">
    <source>
        <dbReference type="ARBA" id="ARBA00010992"/>
    </source>
</evidence>
<feature type="transmembrane region" description="Helical" evidence="7">
    <location>
        <begin position="69"/>
        <end position="96"/>
    </location>
</feature>
<evidence type="ECO:0000256" key="6">
    <source>
        <dbReference type="ARBA" id="ARBA00023136"/>
    </source>
</evidence>
<dbReference type="GO" id="GO:0005366">
    <property type="term" value="F:myo-inositol:proton symporter activity"/>
    <property type="evidence" value="ECO:0007669"/>
    <property type="project" value="TreeGrafter"/>
</dbReference>
<comment type="caution">
    <text evidence="8">The sequence shown here is derived from an EMBL/GenBank/DDBJ whole genome shotgun (WGS) entry which is preliminary data.</text>
</comment>
<dbReference type="InterPro" id="IPR005828">
    <property type="entry name" value="MFS_sugar_transport-like"/>
</dbReference>
<keyword evidence="5 7" id="KW-1133">Transmembrane helix</keyword>
<keyword evidence="4 7" id="KW-0812">Transmembrane</keyword>
<dbReference type="EMBL" id="CAHIKZ030005581">
    <property type="protein sequence ID" value="CAE1330603.1"/>
    <property type="molecule type" value="Genomic_DNA"/>
</dbReference>
<sequence>MPESPRWLVQKSQLKEAEKVLIKIRNTNAVDEEIYEIKSNWEEMKRSYEMAGNENVYLRIIKTPSVRRALLIGCAMHFFSQFSGANTVIYYSGIIIKMTGVGDVSAAIWNSALINCINLVFSIVGVWLVDVLGRRTLAIVGLFGLAFSSSCIATTFLFAYLYSPSVNTTANIQNNSCSAYT</sequence>
<dbReference type="GO" id="GO:0016324">
    <property type="term" value="C:apical plasma membrane"/>
    <property type="evidence" value="ECO:0007669"/>
    <property type="project" value="TreeGrafter"/>
</dbReference>
<keyword evidence="3" id="KW-0813">Transport</keyword>
<evidence type="ECO:0000313" key="8">
    <source>
        <dbReference type="EMBL" id="CAE1330603.1"/>
    </source>
</evidence>
<feature type="transmembrane region" description="Helical" evidence="7">
    <location>
        <begin position="136"/>
        <end position="162"/>
    </location>
</feature>
<dbReference type="Gene3D" id="1.20.1250.20">
    <property type="entry name" value="MFS general substrate transporter like domains"/>
    <property type="match status" value="1"/>
</dbReference>
<protein>
    <submittedName>
        <fullName evidence="8">SLC2A13</fullName>
    </submittedName>
</protein>
<dbReference type="InterPro" id="IPR050814">
    <property type="entry name" value="Myo-inositol_Transporter"/>
</dbReference>
<keyword evidence="6 7" id="KW-0472">Membrane</keyword>
<evidence type="ECO:0000313" key="9">
    <source>
        <dbReference type="Proteomes" id="UP000597762"/>
    </source>
</evidence>
<reference evidence="8" key="1">
    <citation type="submission" date="2021-01" db="EMBL/GenBank/DDBJ databases">
        <authorList>
            <person name="Li R."/>
            <person name="Bekaert M."/>
        </authorList>
    </citation>
    <scope>NUCLEOTIDE SEQUENCE</scope>
    <source>
        <strain evidence="8">Farmed</strain>
    </source>
</reference>
<feature type="transmembrane region" description="Helical" evidence="7">
    <location>
        <begin position="108"/>
        <end position="129"/>
    </location>
</feature>
<dbReference type="Pfam" id="PF00083">
    <property type="entry name" value="Sugar_tr"/>
    <property type="match status" value="1"/>
</dbReference>
<dbReference type="AlphaFoldDB" id="A0A812ET54"/>
<evidence type="ECO:0000256" key="1">
    <source>
        <dbReference type="ARBA" id="ARBA00004141"/>
    </source>
</evidence>
<name>A0A812ET54_ACAPH</name>
<dbReference type="PANTHER" id="PTHR48020:SF12">
    <property type="entry name" value="PROTON MYO-INOSITOL COTRANSPORTER"/>
    <property type="match status" value="1"/>
</dbReference>
<dbReference type="Proteomes" id="UP000597762">
    <property type="component" value="Unassembled WGS sequence"/>
</dbReference>
<dbReference type="InterPro" id="IPR005829">
    <property type="entry name" value="Sugar_transporter_CS"/>
</dbReference>
<organism evidence="8 9">
    <name type="scientific">Acanthosepion pharaonis</name>
    <name type="common">Pharaoh cuttlefish</name>
    <name type="synonym">Sepia pharaonis</name>
    <dbReference type="NCBI Taxonomy" id="158019"/>
    <lineage>
        <taxon>Eukaryota</taxon>
        <taxon>Metazoa</taxon>
        <taxon>Spiralia</taxon>
        <taxon>Lophotrochozoa</taxon>
        <taxon>Mollusca</taxon>
        <taxon>Cephalopoda</taxon>
        <taxon>Coleoidea</taxon>
        <taxon>Decapodiformes</taxon>
        <taxon>Sepiida</taxon>
        <taxon>Sepiina</taxon>
        <taxon>Sepiidae</taxon>
        <taxon>Acanthosepion</taxon>
    </lineage>
</organism>
<evidence type="ECO:0000256" key="5">
    <source>
        <dbReference type="ARBA" id="ARBA00022989"/>
    </source>
</evidence>
<evidence type="ECO:0000256" key="3">
    <source>
        <dbReference type="ARBA" id="ARBA00022448"/>
    </source>
</evidence>